<reference evidence="3 4" key="1">
    <citation type="submission" date="2018-11" db="EMBL/GenBank/DDBJ databases">
        <authorList>
            <consortium name="Pathogen Informatics"/>
        </authorList>
    </citation>
    <scope>NUCLEOTIDE SEQUENCE [LARGE SCALE GENOMIC DNA]</scope>
</reference>
<proteinExistence type="predicted"/>
<evidence type="ECO:0000313" key="3">
    <source>
        <dbReference type="EMBL" id="VDK34476.1"/>
    </source>
</evidence>
<evidence type="ECO:0000259" key="2">
    <source>
        <dbReference type="PROSITE" id="PS50853"/>
    </source>
</evidence>
<evidence type="ECO:0000256" key="1">
    <source>
        <dbReference type="SAM" id="MobiDB-lite"/>
    </source>
</evidence>
<feature type="non-terminal residue" evidence="3">
    <location>
        <position position="143"/>
    </location>
</feature>
<dbReference type="Gene3D" id="2.60.40.10">
    <property type="entry name" value="Immunoglobulins"/>
    <property type="match status" value="1"/>
</dbReference>
<dbReference type="CDD" id="cd00063">
    <property type="entry name" value="FN3"/>
    <property type="match status" value="1"/>
</dbReference>
<feature type="region of interest" description="Disordered" evidence="1">
    <location>
        <begin position="103"/>
        <end position="143"/>
    </location>
</feature>
<sequence>MTTTSSKIFYFPFSIAPKNISVQNVGLNSITALLEPAAGSDNFTLNYTIITADHSGPIQECQATPMPDRPGCTIEGLASGSTYLLTAKACHYGVCSAPSSPVTVKTLGEEPESTAATEQSTEAETSEPGTTTETSESTDTGAN</sequence>
<keyword evidence="4" id="KW-1185">Reference proteome</keyword>
<organism evidence="3 4">
    <name type="scientific">Dibothriocephalus latus</name>
    <name type="common">Fish tapeworm</name>
    <name type="synonym">Diphyllobothrium latum</name>
    <dbReference type="NCBI Taxonomy" id="60516"/>
    <lineage>
        <taxon>Eukaryota</taxon>
        <taxon>Metazoa</taxon>
        <taxon>Spiralia</taxon>
        <taxon>Lophotrochozoa</taxon>
        <taxon>Platyhelminthes</taxon>
        <taxon>Cestoda</taxon>
        <taxon>Eucestoda</taxon>
        <taxon>Diphyllobothriidea</taxon>
        <taxon>Diphyllobothriidae</taxon>
        <taxon>Dibothriocephalus</taxon>
    </lineage>
</organism>
<accession>A0A3P6P510</accession>
<dbReference type="PROSITE" id="PS50853">
    <property type="entry name" value="FN3"/>
    <property type="match status" value="1"/>
</dbReference>
<dbReference type="AlphaFoldDB" id="A0A3P6P510"/>
<dbReference type="InterPro" id="IPR013783">
    <property type="entry name" value="Ig-like_fold"/>
</dbReference>
<dbReference type="Proteomes" id="UP000281553">
    <property type="component" value="Unassembled WGS sequence"/>
</dbReference>
<dbReference type="InterPro" id="IPR003961">
    <property type="entry name" value="FN3_dom"/>
</dbReference>
<evidence type="ECO:0000313" key="4">
    <source>
        <dbReference type="Proteomes" id="UP000281553"/>
    </source>
</evidence>
<dbReference type="EMBL" id="UYRU01002601">
    <property type="protein sequence ID" value="VDK34476.1"/>
    <property type="molecule type" value="Genomic_DNA"/>
</dbReference>
<name>A0A3P6P510_DIBLA</name>
<protein>
    <recommendedName>
        <fullName evidence="2">Fibronectin type-III domain-containing protein</fullName>
    </recommendedName>
</protein>
<dbReference type="OrthoDB" id="10333132at2759"/>
<gene>
    <name evidence="3" type="ORF">DILT_LOCUS588</name>
</gene>
<feature type="compositionally biased region" description="Low complexity" evidence="1">
    <location>
        <begin position="113"/>
        <end position="143"/>
    </location>
</feature>
<dbReference type="InterPro" id="IPR036116">
    <property type="entry name" value="FN3_sf"/>
</dbReference>
<dbReference type="SUPFAM" id="SSF49265">
    <property type="entry name" value="Fibronectin type III"/>
    <property type="match status" value="1"/>
</dbReference>
<feature type="domain" description="Fibronectin type-III" evidence="2">
    <location>
        <begin position="16"/>
        <end position="109"/>
    </location>
</feature>